<dbReference type="InterPro" id="IPR041359">
    <property type="entry name" value="MetOD1"/>
</dbReference>
<gene>
    <name evidence="2" type="ORF">LAL4801_01019</name>
</gene>
<dbReference type="EMBL" id="CXST01000001">
    <property type="protein sequence ID" value="CTQ42588.1"/>
    <property type="molecule type" value="Genomic_DNA"/>
</dbReference>
<dbReference type="Proteomes" id="UP000048926">
    <property type="component" value="Unassembled WGS sequence"/>
</dbReference>
<feature type="domain" description="Metanogen output" evidence="1">
    <location>
        <begin position="30"/>
        <end position="162"/>
    </location>
</feature>
<organism evidence="2 3">
    <name type="scientific">Roseibium aggregatum</name>
    <dbReference type="NCBI Taxonomy" id="187304"/>
    <lineage>
        <taxon>Bacteria</taxon>
        <taxon>Pseudomonadati</taxon>
        <taxon>Pseudomonadota</taxon>
        <taxon>Alphaproteobacteria</taxon>
        <taxon>Hyphomicrobiales</taxon>
        <taxon>Stappiaceae</taxon>
        <taxon>Roseibium</taxon>
    </lineage>
</organism>
<protein>
    <recommendedName>
        <fullName evidence="1">Metanogen output domain-containing protein</fullName>
    </recommendedName>
</protein>
<dbReference type="STRING" id="187304.B0E33_25045"/>
<evidence type="ECO:0000259" key="1">
    <source>
        <dbReference type="Pfam" id="PF18546"/>
    </source>
</evidence>
<proteinExistence type="predicted"/>
<dbReference type="RefSeq" id="WP_055654629.1">
    <property type="nucleotide sequence ID" value="NZ_CXST01000001.1"/>
</dbReference>
<accession>A0A0M6XZX6</accession>
<reference evidence="3" key="1">
    <citation type="submission" date="2015-07" db="EMBL/GenBank/DDBJ databases">
        <authorList>
            <person name="Rodrigo-Torres Lidia"/>
            <person name="Arahal R.David."/>
        </authorList>
    </citation>
    <scope>NUCLEOTIDE SEQUENCE [LARGE SCALE GENOMIC DNA]</scope>
    <source>
        <strain evidence="3">CECT 4801</strain>
    </source>
</reference>
<dbReference type="Pfam" id="PF18546">
    <property type="entry name" value="MetOD1"/>
    <property type="match status" value="1"/>
</dbReference>
<dbReference type="AlphaFoldDB" id="A0A0M6XZX6"/>
<sequence>MSLPIEVDQQQPEITKAQIPLETTDFFNQIIRELSGALQEIVGLNEAEGFIALVANRIGEKVNSDYKSALHLEQIPRPLLADVLVDLKRRIGGQFSVEYEDDKVLILKNARCPFGDRVKDRPSLCMMTTNVFGRIAADCHGYARVQIDRSIARGDTDCRVVVHLAPTAENDVNGKEFYRVR</sequence>
<keyword evidence="3" id="KW-1185">Reference proteome</keyword>
<name>A0A0M6XZX6_9HYPH</name>
<evidence type="ECO:0000313" key="3">
    <source>
        <dbReference type="Proteomes" id="UP000048926"/>
    </source>
</evidence>
<evidence type="ECO:0000313" key="2">
    <source>
        <dbReference type="EMBL" id="CTQ42588.1"/>
    </source>
</evidence>